<dbReference type="EMBL" id="ML986484">
    <property type="protein sequence ID" value="KAF2281285.1"/>
    <property type="molecule type" value="Genomic_DNA"/>
</dbReference>
<evidence type="ECO:0000259" key="6">
    <source>
        <dbReference type="SMART" id="SM00906"/>
    </source>
</evidence>
<evidence type="ECO:0000256" key="5">
    <source>
        <dbReference type="ARBA" id="ARBA00023242"/>
    </source>
</evidence>
<dbReference type="Proteomes" id="UP000800097">
    <property type="component" value="Unassembled WGS sequence"/>
</dbReference>
<comment type="subcellular location">
    <subcellularLocation>
        <location evidence="1">Nucleus</location>
    </subcellularLocation>
</comment>
<evidence type="ECO:0000256" key="1">
    <source>
        <dbReference type="ARBA" id="ARBA00004123"/>
    </source>
</evidence>
<keyword evidence="5" id="KW-0539">Nucleus</keyword>
<dbReference type="Pfam" id="PF04082">
    <property type="entry name" value="Fungal_trans"/>
    <property type="match status" value="1"/>
</dbReference>
<dbReference type="GO" id="GO:0008270">
    <property type="term" value="F:zinc ion binding"/>
    <property type="evidence" value="ECO:0007669"/>
    <property type="project" value="InterPro"/>
</dbReference>
<evidence type="ECO:0000256" key="4">
    <source>
        <dbReference type="ARBA" id="ARBA00023163"/>
    </source>
</evidence>
<dbReference type="PANTHER" id="PTHR47338">
    <property type="entry name" value="ZN(II)2CYS6 TRANSCRIPTION FACTOR (EUROFUNG)-RELATED"/>
    <property type="match status" value="1"/>
</dbReference>
<dbReference type="GO" id="GO:0000981">
    <property type="term" value="F:DNA-binding transcription factor activity, RNA polymerase II-specific"/>
    <property type="evidence" value="ECO:0007669"/>
    <property type="project" value="InterPro"/>
</dbReference>
<evidence type="ECO:0000313" key="7">
    <source>
        <dbReference type="EMBL" id="KAF2281285.1"/>
    </source>
</evidence>
<feature type="domain" description="Xylanolytic transcriptional activator regulatory" evidence="6">
    <location>
        <begin position="115"/>
        <end position="201"/>
    </location>
</feature>
<dbReference type="InterPro" id="IPR050815">
    <property type="entry name" value="TF_fung"/>
</dbReference>
<protein>
    <recommendedName>
        <fullName evidence="6">Xylanolytic transcriptional activator regulatory domain-containing protein</fullName>
    </recommendedName>
</protein>
<organism evidence="7 8">
    <name type="scientific">Westerdykella ornata</name>
    <dbReference type="NCBI Taxonomy" id="318751"/>
    <lineage>
        <taxon>Eukaryota</taxon>
        <taxon>Fungi</taxon>
        <taxon>Dikarya</taxon>
        <taxon>Ascomycota</taxon>
        <taxon>Pezizomycotina</taxon>
        <taxon>Dothideomycetes</taxon>
        <taxon>Pleosporomycetidae</taxon>
        <taxon>Pleosporales</taxon>
        <taxon>Sporormiaceae</taxon>
        <taxon>Westerdykella</taxon>
    </lineage>
</organism>
<accession>A0A6A6JYK0</accession>
<dbReference type="SMART" id="SM00906">
    <property type="entry name" value="Fungal_trans"/>
    <property type="match status" value="1"/>
</dbReference>
<dbReference type="GO" id="GO:0005634">
    <property type="term" value="C:nucleus"/>
    <property type="evidence" value="ECO:0007669"/>
    <property type="project" value="UniProtKB-SubCell"/>
</dbReference>
<evidence type="ECO:0000256" key="2">
    <source>
        <dbReference type="ARBA" id="ARBA00022723"/>
    </source>
</evidence>
<keyword evidence="2" id="KW-0479">Metal-binding</keyword>
<proteinExistence type="predicted"/>
<dbReference type="CDD" id="cd12148">
    <property type="entry name" value="fungal_TF_MHR"/>
    <property type="match status" value="1"/>
</dbReference>
<dbReference type="InterPro" id="IPR007219">
    <property type="entry name" value="XnlR_reg_dom"/>
</dbReference>
<evidence type="ECO:0000256" key="3">
    <source>
        <dbReference type="ARBA" id="ARBA00023015"/>
    </source>
</evidence>
<dbReference type="RefSeq" id="XP_033658822.1">
    <property type="nucleotide sequence ID" value="XM_033795100.1"/>
</dbReference>
<reference evidence="7" key="1">
    <citation type="journal article" date="2020" name="Stud. Mycol.">
        <title>101 Dothideomycetes genomes: a test case for predicting lifestyles and emergence of pathogens.</title>
        <authorList>
            <person name="Haridas S."/>
            <person name="Albert R."/>
            <person name="Binder M."/>
            <person name="Bloem J."/>
            <person name="Labutti K."/>
            <person name="Salamov A."/>
            <person name="Andreopoulos B."/>
            <person name="Baker S."/>
            <person name="Barry K."/>
            <person name="Bills G."/>
            <person name="Bluhm B."/>
            <person name="Cannon C."/>
            <person name="Castanera R."/>
            <person name="Culley D."/>
            <person name="Daum C."/>
            <person name="Ezra D."/>
            <person name="Gonzalez J."/>
            <person name="Henrissat B."/>
            <person name="Kuo A."/>
            <person name="Liang C."/>
            <person name="Lipzen A."/>
            <person name="Lutzoni F."/>
            <person name="Magnuson J."/>
            <person name="Mondo S."/>
            <person name="Nolan M."/>
            <person name="Ohm R."/>
            <person name="Pangilinan J."/>
            <person name="Park H.-J."/>
            <person name="Ramirez L."/>
            <person name="Alfaro M."/>
            <person name="Sun H."/>
            <person name="Tritt A."/>
            <person name="Yoshinaga Y."/>
            <person name="Zwiers L.-H."/>
            <person name="Turgeon B."/>
            <person name="Goodwin S."/>
            <person name="Spatafora J."/>
            <person name="Crous P."/>
            <person name="Grigoriev I."/>
        </authorList>
    </citation>
    <scope>NUCLEOTIDE SEQUENCE</scope>
    <source>
        <strain evidence="7">CBS 379.55</strain>
    </source>
</reference>
<dbReference type="GeneID" id="54548275"/>
<dbReference type="OrthoDB" id="2943660at2759"/>
<keyword evidence="4" id="KW-0804">Transcription</keyword>
<dbReference type="GO" id="GO:0006351">
    <property type="term" value="P:DNA-templated transcription"/>
    <property type="evidence" value="ECO:0007669"/>
    <property type="project" value="InterPro"/>
</dbReference>
<gene>
    <name evidence="7" type="ORF">EI97DRAFT_367574</name>
</gene>
<evidence type="ECO:0000313" key="8">
    <source>
        <dbReference type="Proteomes" id="UP000800097"/>
    </source>
</evidence>
<keyword evidence="8" id="KW-1185">Reference proteome</keyword>
<dbReference type="PANTHER" id="PTHR47338:SF10">
    <property type="entry name" value="TRANSCRIPTION FACTOR DOMAIN-CONTAINING PROTEIN-RELATED"/>
    <property type="match status" value="1"/>
</dbReference>
<name>A0A6A6JYK0_WESOR</name>
<dbReference type="AlphaFoldDB" id="A0A6A6JYK0"/>
<sequence>MPPSLPSKDSLIELTVLLFDHLYDEFPCFHRSGLLQSIQGDELQEKAPSFLYAICTVASHYHHDPDIRSKQREWYELAKIEYDVSPRYPQSALRTLQTAILICFHGQTIGDFSASWLCIGKAWRQACALGLNRMDAGHGVDNGIAECYPLTALQKYEREEVRRTLWMLYVLDRNHSWPTGWPTAIDDRQFKVDIPIADELFQAMATECTDDTVQPTPFSWKLDPLISSSPPASPLNVFHYICVAYVLLGNVSDQIHSLHSPPDSPEYAQECEELDSMIVKFRLTLPRQLTSILQSPPKSRSHVIWLNVILNAMAIILHYRCASLSSESDAQDQFTRAVIAAKNTASLIRDASRISIDLLLNPHICSALTLTASVLIIHWRLEADDSVKTDIDIIKLVIERFEEKFSFLGLKFRLALERDLGRDREGILDLRDRGLKGFLADCSKWSFVKEKALEMGVVVT</sequence>
<dbReference type="GO" id="GO:0003677">
    <property type="term" value="F:DNA binding"/>
    <property type="evidence" value="ECO:0007669"/>
    <property type="project" value="InterPro"/>
</dbReference>
<keyword evidence="3" id="KW-0805">Transcription regulation</keyword>